<evidence type="ECO:0000313" key="2">
    <source>
        <dbReference type="EMBL" id="GLQ07557.1"/>
    </source>
</evidence>
<accession>A0ABQ5U8A8</accession>
<feature type="region of interest" description="Disordered" evidence="1">
    <location>
        <begin position="40"/>
        <end position="67"/>
    </location>
</feature>
<dbReference type="RefSeq" id="WP_169561623.1">
    <property type="nucleotide sequence ID" value="NZ_BSNF01000008.1"/>
</dbReference>
<dbReference type="InterPro" id="IPR011197">
    <property type="entry name" value="UCP012318"/>
</dbReference>
<dbReference type="InterPro" id="IPR007402">
    <property type="entry name" value="DUF455"/>
</dbReference>
<dbReference type="SUPFAM" id="SSF47240">
    <property type="entry name" value="Ferritin-like"/>
    <property type="match status" value="1"/>
</dbReference>
<dbReference type="PIRSF" id="PIRSF012318">
    <property type="entry name" value="UCP012318"/>
    <property type="match status" value="1"/>
</dbReference>
<evidence type="ECO:0000256" key="1">
    <source>
        <dbReference type="SAM" id="MobiDB-lite"/>
    </source>
</evidence>
<evidence type="ECO:0000313" key="3">
    <source>
        <dbReference type="Proteomes" id="UP001161409"/>
    </source>
</evidence>
<proteinExistence type="predicted"/>
<dbReference type="CDD" id="cd00657">
    <property type="entry name" value="Ferritin_like"/>
    <property type="match status" value="1"/>
</dbReference>
<dbReference type="Proteomes" id="UP001161409">
    <property type="component" value="Unassembled WGS sequence"/>
</dbReference>
<dbReference type="EMBL" id="BSNF01000008">
    <property type="protein sequence ID" value="GLQ07557.1"/>
    <property type="molecule type" value="Genomic_DNA"/>
</dbReference>
<protein>
    <submittedName>
        <fullName evidence="2">Rhamnosyltransferase</fullName>
    </submittedName>
</protein>
<dbReference type="PANTHER" id="PTHR42782:SF4">
    <property type="entry name" value="DUF455 DOMAIN-CONTAINING PROTEIN"/>
    <property type="match status" value="1"/>
</dbReference>
<dbReference type="InterPro" id="IPR009078">
    <property type="entry name" value="Ferritin-like_SF"/>
</dbReference>
<reference evidence="2" key="1">
    <citation type="journal article" date="2014" name="Int. J. Syst. Evol. Microbiol.">
        <title>Complete genome of a new Firmicutes species belonging to the dominant human colonic microbiota ('Ruminococcus bicirculans') reveals two chromosomes and a selective capacity to utilize plant glucans.</title>
        <authorList>
            <consortium name="NISC Comparative Sequencing Program"/>
            <person name="Wegmann U."/>
            <person name="Louis P."/>
            <person name="Goesmann A."/>
            <person name="Henrissat B."/>
            <person name="Duncan S.H."/>
            <person name="Flint H.J."/>
        </authorList>
    </citation>
    <scope>NUCLEOTIDE SEQUENCE</scope>
    <source>
        <strain evidence="2">NBRC 103408</strain>
    </source>
</reference>
<comment type="caution">
    <text evidence="2">The sequence shown here is derived from an EMBL/GenBank/DDBJ whole genome shotgun (WGS) entry which is preliminary data.</text>
</comment>
<name>A0ABQ5U8A8_9PROT</name>
<keyword evidence="3" id="KW-1185">Reference proteome</keyword>
<gene>
    <name evidence="2" type="ORF">GCM10007924_27780</name>
</gene>
<dbReference type="PANTHER" id="PTHR42782">
    <property type="entry name" value="SI:CH73-314G15.3"/>
    <property type="match status" value="1"/>
</dbReference>
<dbReference type="Pfam" id="PF04305">
    <property type="entry name" value="DUF455"/>
    <property type="match status" value="1"/>
</dbReference>
<sequence>MTTLSDLALTILTTADAAEKARLSREAAALWRAAPHMEIGQVCPPDHPARPEKPELLPPTEMPRRRGTSDKARAALLHAVQHIELNAIDLAWDMVARFTDEGFPRAFYDDWVQVGDEEGKHFLLLRDRVAELGYEYGDFPAHNGLWEAAHSTRDNIAARLAVVPMVLEARGLDVTPAMIERFGNLGDTASVSVLKVILSEEIGHVATGNRWFKFICQKQGREPKAYWQKMVRENFRGLLKPPFNEEARSAADFPPDYYVPLSAPQNAS</sequence>
<organism evidence="2 3">
    <name type="scientific">Sneathiella chinensis</name>
    <dbReference type="NCBI Taxonomy" id="349750"/>
    <lineage>
        <taxon>Bacteria</taxon>
        <taxon>Pseudomonadati</taxon>
        <taxon>Pseudomonadota</taxon>
        <taxon>Alphaproteobacteria</taxon>
        <taxon>Sneathiellales</taxon>
        <taxon>Sneathiellaceae</taxon>
        <taxon>Sneathiella</taxon>
    </lineage>
</organism>
<reference evidence="2" key="2">
    <citation type="submission" date="2023-01" db="EMBL/GenBank/DDBJ databases">
        <title>Draft genome sequence of Sneathiella chinensis strain NBRC 103408.</title>
        <authorList>
            <person name="Sun Q."/>
            <person name="Mori K."/>
        </authorList>
    </citation>
    <scope>NUCLEOTIDE SEQUENCE</scope>
    <source>
        <strain evidence="2">NBRC 103408</strain>
    </source>
</reference>